<keyword evidence="3" id="KW-1185">Reference proteome</keyword>
<dbReference type="InterPro" id="IPR016181">
    <property type="entry name" value="Acyl_CoA_acyltransferase"/>
</dbReference>
<dbReference type="SUPFAM" id="SSF55729">
    <property type="entry name" value="Acyl-CoA N-acyltransferases (Nat)"/>
    <property type="match status" value="1"/>
</dbReference>
<name>A0ABS2STV5_9BACI</name>
<comment type="caution">
    <text evidence="2">The sequence shown here is derived from an EMBL/GenBank/DDBJ whole genome shotgun (WGS) entry which is preliminary data.</text>
</comment>
<dbReference type="InterPro" id="IPR000182">
    <property type="entry name" value="GNAT_dom"/>
</dbReference>
<organism evidence="2 3">
    <name type="scientific">Shouchella xiaoxiensis</name>
    <dbReference type="NCBI Taxonomy" id="766895"/>
    <lineage>
        <taxon>Bacteria</taxon>
        <taxon>Bacillati</taxon>
        <taxon>Bacillota</taxon>
        <taxon>Bacilli</taxon>
        <taxon>Bacillales</taxon>
        <taxon>Bacillaceae</taxon>
        <taxon>Shouchella</taxon>
    </lineage>
</organism>
<evidence type="ECO:0000259" key="1">
    <source>
        <dbReference type="Pfam" id="PF00583"/>
    </source>
</evidence>
<reference evidence="2" key="1">
    <citation type="submission" date="2021-01" db="EMBL/GenBank/DDBJ databases">
        <title>Genomic Encyclopedia of Type Strains, Phase IV (KMG-IV): sequencing the most valuable type-strain genomes for metagenomic binning, comparative biology and taxonomic classification.</title>
        <authorList>
            <person name="Goeker M."/>
        </authorList>
    </citation>
    <scope>NUCLEOTIDE SEQUENCE</scope>
    <source>
        <strain evidence="2">DSM 21943</strain>
    </source>
</reference>
<proteinExistence type="predicted"/>
<dbReference type="Proteomes" id="UP001179280">
    <property type="component" value="Unassembled WGS sequence"/>
</dbReference>
<dbReference type="RefSeq" id="WP_051991076.1">
    <property type="nucleotide sequence ID" value="NZ_JAFBCV010000003.1"/>
</dbReference>
<dbReference type="EMBL" id="JAFBCV010000003">
    <property type="protein sequence ID" value="MBM7838245.1"/>
    <property type="molecule type" value="Genomic_DNA"/>
</dbReference>
<feature type="domain" description="N-acetyltransferase" evidence="1">
    <location>
        <begin position="26"/>
        <end position="140"/>
    </location>
</feature>
<sequence>MTDKALYRCTPMTQEAAACICKWVYAPPYQMYSLDCSKETLEELLDGSYHAIYLQDELIGFYCTGLAAQVPSGRASGHYHKKMVDVGLGMKPNRTGQHQGYPFVSFILAKVREQEEVAELRLTVANWNKRAITLYKQFKFEEQIQFSTKDTTFIIMETC</sequence>
<dbReference type="Pfam" id="PF00583">
    <property type="entry name" value="Acetyltransf_1"/>
    <property type="match status" value="1"/>
</dbReference>
<gene>
    <name evidence="2" type="ORF">JOC54_001476</name>
</gene>
<evidence type="ECO:0000313" key="3">
    <source>
        <dbReference type="Proteomes" id="UP001179280"/>
    </source>
</evidence>
<evidence type="ECO:0000313" key="2">
    <source>
        <dbReference type="EMBL" id="MBM7838245.1"/>
    </source>
</evidence>
<protein>
    <submittedName>
        <fullName evidence="2">Ribosomal protein S18 acetylase RimI-like enzyme</fullName>
    </submittedName>
</protein>
<dbReference type="Gene3D" id="3.40.630.30">
    <property type="match status" value="1"/>
</dbReference>
<accession>A0ABS2STV5</accession>